<keyword evidence="2" id="KW-1185">Reference proteome</keyword>
<evidence type="ECO:0000313" key="2">
    <source>
        <dbReference type="Proteomes" id="UP000182015"/>
    </source>
</evidence>
<gene>
    <name evidence="1" type="ORF">A9Q68_09965</name>
</gene>
<dbReference type="EMBL" id="LZDD01000004">
    <property type="protein sequence ID" value="OJF71156.1"/>
    <property type="molecule type" value="Genomic_DNA"/>
</dbReference>
<sequence>MEQLNYLIASYQEYTQNNDADKAKSEADLAMLTQSLNETVTNLANIAQRWNFLDNYFKVGEEGLIFADKNGTAAAKMSKDRFSIFSAGAEVMYISQGTLYIQNGIFSTSVQIGKYRVQQYYANPDINICIKVG</sequence>
<dbReference type="Proteomes" id="UP000182015">
    <property type="component" value="Unassembled WGS sequence"/>
</dbReference>
<dbReference type="RefSeq" id="WP_071794571.1">
    <property type="nucleotide sequence ID" value="NZ_LZDD01000004.1"/>
</dbReference>
<evidence type="ECO:0000313" key="1">
    <source>
        <dbReference type="EMBL" id="OJF71156.1"/>
    </source>
</evidence>
<name>A0A1L8MKA0_9STRE</name>
<dbReference type="STRING" id="1856638.A9Q68_09965"/>
<protein>
    <submittedName>
        <fullName evidence="1">Uncharacterized protein</fullName>
    </submittedName>
</protein>
<proteinExistence type="predicted"/>
<dbReference type="OrthoDB" id="2237640at2"/>
<reference evidence="2" key="1">
    <citation type="submission" date="2016-06" db="EMBL/GenBank/DDBJ databases">
        <authorList>
            <person name="de Vries S.P.W."/>
            <person name="Hadjirin N.F."/>
            <person name="Lay E.M."/>
            <person name="Zadoks R.N."/>
            <person name="Peacock S.J."/>
            <person name="Parkhill J."/>
            <person name="Grant A.J."/>
            <person name="Mcdougall S."/>
            <person name="Holmes M.A."/>
        </authorList>
    </citation>
    <scope>NUCLEOTIDE SEQUENCE [LARGE SCALE GENOMIC DNA]</scope>
    <source>
        <strain evidence="2">NZ1587</strain>
    </source>
</reference>
<organism evidence="1 2">
    <name type="scientific">Streptococcus bovimastitidis</name>
    <dbReference type="NCBI Taxonomy" id="1856638"/>
    <lineage>
        <taxon>Bacteria</taxon>
        <taxon>Bacillati</taxon>
        <taxon>Bacillota</taxon>
        <taxon>Bacilli</taxon>
        <taxon>Lactobacillales</taxon>
        <taxon>Streptococcaceae</taxon>
        <taxon>Streptococcus</taxon>
    </lineage>
</organism>
<accession>A0A1L8MKA0</accession>
<comment type="caution">
    <text evidence="1">The sequence shown here is derived from an EMBL/GenBank/DDBJ whole genome shotgun (WGS) entry which is preliminary data.</text>
</comment>
<dbReference type="AlphaFoldDB" id="A0A1L8MKA0"/>